<dbReference type="PANTHER" id="PTHR30547:SF5">
    <property type="entry name" value="NUCLEASE YHCG-RELATED"/>
    <property type="match status" value="1"/>
</dbReference>
<feature type="domain" description="YhcG N-terminal" evidence="2">
    <location>
        <begin position="3"/>
        <end position="71"/>
    </location>
</feature>
<dbReference type="AlphaFoldDB" id="A0A9D1ILG2"/>
<evidence type="ECO:0000259" key="1">
    <source>
        <dbReference type="Pfam" id="PF06250"/>
    </source>
</evidence>
<protein>
    <submittedName>
        <fullName evidence="3">DUF1016 family protein</fullName>
    </submittedName>
</protein>
<gene>
    <name evidence="3" type="ORF">IAD18_05590</name>
</gene>
<dbReference type="Pfam" id="PF06250">
    <property type="entry name" value="YhcG_C"/>
    <property type="match status" value="1"/>
</dbReference>
<dbReference type="GO" id="GO:0003676">
    <property type="term" value="F:nucleic acid binding"/>
    <property type="evidence" value="ECO:0007669"/>
    <property type="project" value="InterPro"/>
</dbReference>
<evidence type="ECO:0000313" key="3">
    <source>
        <dbReference type="EMBL" id="HIU39120.1"/>
    </source>
</evidence>
<feature type="non-terminal residue" evidence="3">
    <location>
        <position position="1"/>
    </location>
</feature>
<dbReference type="InterPro" id="IPR009362">
    <property type="entry name" value="YhcG_C"/>
</dbReference>
<comment type="caution">
    <text evidence="3">The sequence shown here is derived from an EMBL/GenBank/DDBJ whole genome shotgun (WGS) entry which is preliminary data.</text>
</comment>
<sequence>RYLAYFRKFYLTMPDLAILQTRLQNLKWSHILATLRVEDETARRWYLEAASAQTWNVRTLNRNISTQYYERHYVQPSLPSECTPIPQKEEILKTPMMAEFLGFKPDDSFSERDLESSIITHLRDFMMELGRGFAFVARQQHIRTDAEDYFIDLVFYNVVLKCYVLVDLKVGKITHQDVGQMDMYVRMYDELKRTEGDNPTIGIVLCSETDKDIARYSILKGNEQLFATKYKLYLPTEEQLRKEIERQKELYQIQHEEKN</sequence>
<evidence type="ECO:0000259" key="2">
    <source>
        <dbReference type="Pfam" id="PF17761"/>
    </source>
</evidence>
<name>A0A9D1ILG2_9BACT</name>
<proteinExistence type="predicted"/>
<evidence type="ECO:0000313" key="4">
    <source>
        <dbReference type="Proteomes" id="UP000824076"/>
    </source>
</evidence>
<dbReference type="InterPro" id="IPR053148">
    <property type="entry name" value="PD-DEXK-like_domain"/>
</dbReference>
<organism evidence="3 4">
    <name type="scientific">Candidatus Limisoma intestinavium</name>
    <dbReference type="NCBI Taxonomy" id="2840856"/>
    <lineage>
        <taxon>Bacteria</taxon>
        <taxon>Pseudomonadati</taxon>
        <taxon>Bacteroidota</taxon>
        <taxon>Bacteroidia</taxon>
        <taxon>Bacteroidales</taxon>
        <taxon>Candidatus Limisoma</taxon>
    </lineage>
</organism>
<dbReference type="Gene3D" id="3.40.1350.10">
    <property type="match status" value="1"/>
</dbReference>
<dbReference type="Proteomes" id="UP000824076">
    <property type="component" value="Unassembled WGS sequence"/>
</dbReference>
<dbReference type="InterPro" id="IPR011856">
    <property type="entry name" value="tRNA_endonuc-like_dom_sf"/>
</dbReference>
<feature type="domain" description="YhcG PDDEXK nuclease" evidence="1">
    <location>
        <begin position="90"/>
        <end position="244"/>
    </location>
</feature>
<dbReference type="EMBL" id="DVMS01000157">
    <property type="protein sequence ID" value="HIU39120.1"/>
    <property type="molecule type" value="Genomic_DNA"/>
</dbReference>
<dbReference type="InterPro" id="IPR041527">
    <property type="entry name" value="YhcG_N"/>
</dbReference>
<dbReference type="Pfam" id="PF17761">
    <property type="entry name" value="DUF1016_N"/>
    <property type="match status" value="1"/>
</dbReference>
<accession>A0A9D1ILG2</accession>
<reference evidence="3" key="2">
    <citation type="journal article" date="2021" name="PeerJ">
        <title>Extensive microbial diversity within the chicken gut microbiome revealed by metagenomics and culture.</title>
        <authorList>
            <person name="Gilroy R."/>
            <person name="Ravi A."/>
            <person name="Getino M."/>
            <person name="Pursley I."/>
            <person name="Horton D.L."/>
            <person name="Alikhan N.F."/>
            <person name="Baker D."/>
            <person name="Gharbi K."/>
            <person name="Hall N."/>
            <person name="Watson M."/>
            <person name="Adriaenssens E.M."/>
            <person name="Foster-Nyarko E."/>
            <person name="Jarju S."/>
            <person name="Secka A."/>
            <person name="Antonio M."/>
            <person name="Oren A."/>
            <person name="Chaudhuri R.R."/>
            <person name="La Ragione R."/>
            <person name="Hildebrand F."/>
            <person name="Pallen M.J."/>
        </authorList>
    </citation>
    <scope>NUCLEOTIDE SEQUENCE</scope>
    <source>
        <strain evidence="3">17073</strain>
    </source>
</reference>
<dbReference type="PANTHER" id="PTHR30547">
    <property type="entry name" value="UNCHARACTERIZED PROTEIN YHCG-RELATED"/>
    <property type="match status" value="1"/>
</dbReference>
<reference evidence="3" key="1">
    <citation type="submission" date="2020-10" db="EMBL/GenBank/DDBJ databases">
        <authorList>
            <person name="Gilroy R."/>
        </authorList>
    </citation>
    <scope>NUCLEOTIDE SEQUENCE</scope>
    <source>
        <strain evidence="3">17073</strain>
    </source>
</reference>